<comment type="caution">
    <text evidence="2">The sequence shown here is derived from an EMBL/GenBank/DDBJ whole genome shotgun (WGS) entry which is preliminary data.</text>
</comment>
<feature type="region of interest" description="Disordered" evidence="1">
    <location>
        <begin position="179"/>
        <end position="274"/>
    </location>
</feature>
<proteinExistence type="predicted"/>
<evidence type="ECO:0000313" key="3">
    <source>
        <dbReference type="Proteomes" id="UP001651050"/>
    </source>
</evidence>
<feature type="region of interest" description="Disordered" evidence="1">
    <location>
        <begin position="309"/>
        <end position="329"/>
    </location>
</feature>
<sequence length="329" mass="34589">MPTLPEVLTDAAGELYGLEPAGFVAARDARAAALRADGEEEAAARVKALRKPSTAAWVVNHLARADPEQVEHVVELGAAFREAQDDLDGPRLRELTRQRRQLVAAVAARARALAVEAGARVSEAVVTQVEATLTAAMIDPDAGRAVRSGLLVGPLEATGIGRADVASAVAVPDALGIAPVDDEHPRHLHAVPDLPGARRRDRAGSSGSSRRSGKKGAKDDDAARAEAEAARQEARQEAEQELADAEDDVSAARDAGSAAAAEVGRIETAARRTDAELDAARRRLAELEDEAAAVDAELRGAVAARQRAERTLADATRRRDEAAARLRDL</sequence>
<accession>A0ABT0J4K7</accession>
<evidence type="ECO:0008006" key="4">
    <source>
        <dbReference type="Google" id="ProtNLM"/>
    </source>
</evidence>
<organism evidence="2 3">
    <name type="scientific">Isoptericola peretonis</name>
    <dbReference type="NCBI Taxonomy" id="2918523"/>
    <lineage>
        <taxon>Bacteria</taxon>
        <taxon>Bacillati</taxon>
        <taxon>Actinomycetota</taxon>
        <taxon>Actinomycetes</taxon>
        <taxon>Micrococcales</taxon>
        <taxon>Promicromonosporaceae</taxon>
        <taxon>Isoptericola</taxon>
    </lineage>
</organism>
<dbReference type="RefSeq" id="WP_416344277.1">
    <property type="nucleotide sequence ID" value="NZ_JALQCY010000003.1"/>
</dbReference>
<gene>
    <name evidence="2" type="ORF">M1843_11835</name>
</gene>
<feature type="compositionally biased region" description="Low complexity" evidence="1">
    <location>
        <begin position="252"/>
        <end position="263"/>
    </location>
</feature>
<feature type="compositionally biased region" description="Basic and acidic residues" evidence="1">
    <location>
        <begin position="216"/>
        <end position="238"/>
    </location>
</feature>
<name>A0ABT0J4K7_9MICO</name>
<reference evidence="2 3" key="1">
    <citation type="submission" date="2022-02" db="EMBL/GenBank/DDBJ databases">
        <title>The car tank lid bacteriome: a reservoir of bacteria with potential in bioremediation of fuel.</title>
        <authorList>
            <person name="Vidal-Verdu A."/>
            <person name="Gomez-Martinez D."/>
            <person name="Latorre-Perez A."/>
            <person name="Pereto J."/>
            <person name="Porcar M."/>
        </authorList>
    </citation>
    <scope>NUCLEOTIDE SEQUENCE [LARGE SCALE GENOMIC DNA]</scope>
    <source>
        <strain evidence="2 3">4D.3</strain>
    </source>
</reference>
<dbReference type="EMBL" id="JALQCY010000003">
    <property type="protein sequence ID" value="MCK9794436.1"/>
    <property type="molecule type" value="Genomic_DNA"/>
</dbReference>
<feature type="compositionally biased region" description="Acidic residues" evidence="1">
    <location>
        <begin position="239"/>
        <end position="249"/>
    </location>
</feature>
<protein>
    <recommendedName>
        <fullName evidence="4">Transposase</fullName>
    </recommendedName>
</protein>
<feature type="compositionally biased region" description="Basic and acidic residues" evidence="1">
    <location>
        <begin position="264"/>
        <end position="274"/>
    </location>
</feature>
<dbReference type="Proteomes" id="UP001651050">
    <property type="component" value="Unassembled WGS sequence"/>
</dbReference>
<evidence type="ECO:0000256" key="1">
    <source>
        <dbReference type="SAM" id="MobiDB-lite"/>
    </source>
</evidence>
<keyword evidence="3" id="KW-1185">Reference proteome</keyword>
<evidence type="ECO:0000313" key="2">
    <source>
        <dbReference type="EMBL" id="MCK9794436.1"/>
    </source>
</evidence>